<dbReference type="RefSeq" id="WP_146983107.1">
    <property type="nucleotide sequence ID" value="NZ_VOSM01000015.1"/>
</dbReference>
<dbReference type="Proteomes" id="UP000321412">
    <property type="component" value="Unassembled WGS sequence"/>
</dbReference>
<evidence type="ECO:0000313" key="1">
    <source>
        <dbReference type="EMBL" id="TXD34180.1"/>
    </source>
</evidence>
<dbReference type="AlphaFoldDB" id="A0A5C6X1P9"/>
<dbReference type="OrthoDB" id="5525627at2"/>
<protein>
    <submittedName>
        <fullName evidence="1">Uncharacterized protein</fullName>
    </submittedName>
</protein>
<keyword evidence="2" id="KW-1185">Reference proteome</keyword>
<sequence length="429" mass="47406">MRSLLSTPLRRALAIFLVAALLIPTGCKRTPEDLEVWRTAKGGTEQLATWAESEEEPLEVRVRAVQILIEEGEHARIPRTLDRVEDEAARQAMADGAIPTIETMWAANDIPELTEEMKEQGAELVIGDSKATRAKDAAYMLHPYFSEGAQQKAQTILKGWLEKDLELRDQLGDATVAQIVPLAGEGAVELVAPWLKETFQPGRIAAAMREFIPEEDQGPIDAALAERAREEHPELKRDLPQAIFNANTAEAAPYFEFAIFDENTSTEHIQAAMEALARVKGKDATETYQKIITERPGLMRWVAANYIIDTRKRESLPLIASALPTTTEGWDIPREDSFEAATSQVCNLYKGTMEREKITDFQPVIKELLAMESWPAQTLGVVCAGVTNATSLQADVAALSRERQRLPGWSSRTTLGQLASQTASALEAE</sequence>
<accession>A0A5C6X1P9</accession>
<gene>
    <name evidence="1" type="ORF">FRC98_19300</name>
</gene>
<name>A0A5C6X1P9_9DELT</name>
<organism evidence="1 2">
    <name type="scientific">Lujinxingia vulgaris</name>
    <dbReference type="NCBI Taxonomy" id="2600176"/>
    <lineage>
        <taxon>Bacteria</taxon>
        <taxon>Deltaproteobacteria</taxon>
        <taxon>Bradymonadales</taxon>
        <taxon>Lujinxingiaceae</taxon>
        <taxon>Lujinxingia</taxon>
    </lineage>
</organism>
<evidence type="ECO:0000313" key="2">
    <source>
        <dbReference type="Proteomes" id="UP000321412"/>
    </source>
</evidence>
<comment type="caution">
    <text evidence="1">The sequence shown here is derived from an EMBL/GenBank/DDBJ whole genome shotgun (WGS) entry which is preliminary data.</text>
</comment>
<reference evidence="1 2" key="1">
    <citation type="submission" date="2019-08" db="EMBL/GenBank/DDBJ databases">
        <title>Bradymonadales sp. TMQ4.</title>
        <authorList>
            <person name="Liang Q."/>
        </authorList>
    </citation>
    <scope>NUCLEOTIDE SEQUENCE [LARGE SCALE GENOMIC DNA]</scope>
    <source>
        <strain evidence="1 2">TMQ4</strain>
    </source>
</reference>
<dbReference type="EMBL" id="VOSM01000015">
    <property type="protein sequence ID" value="TXD34180.1"/>
    <property type="molecule type" value="Genomic_DNA"/>
</dbReference>
<proteinExistence type="predicted"/>